<protein>
    <recommendedName>
        <fullName evidence="3">DUF721 domain-containing protein</fullName>
    </recommendedName>
</protein>
<dbReference type="Pfam" id="PF05258">
    <property type="entry name" value="DciA"/>
    <property type="match status" value="1"/>
</dbReference>
<dbReference type="RefSeq" id="WP_092906673.1">
    <property type="nucleotide sequence ID" value="NZ_FOUZ01000003.1"/>
</dbReference>
<organism evidence="1 2">
    <name type="scientific">Algoriella xinjiangensis</name>
    <dbReference type="NCBI Taxonomy" id="684065"/>
    <lineage>
        <taxon>Bacteria</taxon>
        <taxon>Pseudomonadati</taxon>
        <taxon>Bacteroidota</taxon>
        <taxon>Flavobacteriia</taxon>
        <taxon>Flavobacteriales</taxon>
        <taxon>Weeksellaceae</taxon>
        <taxon>Algoriella</taxon>
    </lineage>
</organism>
<name>A0A1I4U7B3_9FLAO</name>
<dbReference type="PANTHER" id="PTHR36456:SF1">
    <property type="entry name" value="UPF0232 PROTEIN SCO3875"/>
    <property type="match status" value="1"/>
</dbReference>
<dbReference type="PANTHER" id="PTHR36456">
    <property type="entry name" value="UPF0232 PROTEIN SCO3875"/>
    <property type="match status" value="1"/>
</dbReference>
<dbReference type="Proteomes" id="UP000199149">
    <property type="component" value="Unassembled WGS sequence"/>
</dbReference>
<reference evidence="2" key="1">
    <citation type="submission" date="2016-10" db="EMBL/GenBank/DDBJ databases">
        <authorList>
            <person name="Varghese N."/>
            <person name="Submissions S."/>
        </authorList>
    </citation>
    <scope>NUCLEOTIDE SEQUENCE [LARGE SCALE GENOMIC DNA]</scope>
    <source>
        <strain evidence="2">XJ109</strain>
    </source>
</reference>
<dbReference type="InterPro" id="IPR007922">
    <property type="entry name" value="DciA-like"/>
</dbReference>
<proteinExistence type="predicted"/>
<dbReference type="EMBL" id="FOUZ01000003">
    <property type="protein sequence ID" value="SFM84868.1"/>
    <property type="molecule type" value="Genomic_DNA"/>
</dbReference>
<evidence type="ECO:0000313" key="1">
    <source>
        <dbReference type="EMBL" id="SFM84868.1"/>
    </source>
</evidence>
<dbReference type="STRING" id="684065.SAMN05421738_103109"/>
<accession>A0A1I4U7B3</accession>
<dbReference type="AlphaFoldDB" id="A0A1I4U7B3"/>
<evidence type="ECO:0000313" key="2">
    <source>
        <dbReference type="Proteomes" id="UP000199149"/>
    </source>
</evidence>
<evidence type="ECO:0008006" key="3">
    <source>
        <dbReference type="Google" id="ProtNLM"/>
    </source>
</evidence>
<sequence length="100" mass="12063">MKKYEKRSNQQTLGQALEHFIKQNGKEELIWEVKAEEAWHKVMGKFFEKYTDRIEVRQRVLYVKINSPAMRQELMMGKSKIIANINEELKKEFLVEVKIY</sequence>
<gene>
    <name evidence="1" type="ORF">SAMN05421738_103109</name>
</gene>
<dbReference type="OrthoDB" id="9804942at2"/>
<keyword evidence="2" id="KW-1185">Reference proteome</keyword>